<dbReference type="AlphaFoldDB" id="A0A8R1UFY0"/>
<gene>
    <name evidence="18" type="primary">WBGene00112375</name>
</gene>
<keyword evidence="9 15" id="KW-0378">Hydrolase</keyword>
<dbReference type="FunFam" id="3.40.390.10:FF:000073">
    <property type="entry name" value="Zinc metalloproteinase"/>
    <property type="match status" value="1"/>
</dbReference>
<dbReference type="GO" id="GO:0005576">
    <property type="term" value="C:extracellular region"/>
    <property type="evidence" value="ECO:0007669"/>
    <property type="project" value="UniProtKB-SubCell"/>
</dbReference>
<dbReference type="InterPro" id="IPR034035">
    <property type="entry name" value="Astacin-like_dom"/>
</dbReference>
<dbReference type="InterPro" id="IPR017050">
    <property type="entry name" value="Metallopeptidase_nem"/>
</dbReference>
<dbReference type="PROSITE" id="PS01186">
    <property type="entry name" value="EGF_2"/>
    <property type="match status" value="1"/>
</dbReference>
<dbReference type="InterPro" id="IPR035914">
    <property type="entry name" value="Sperma_CUB_dom_sf"/>
</dbReference>
<dbReference type="SUPFAM" id="SSF55486">
    <property type="entry name" value="Metalloproteases ('zincins'), catalytic domain"/>
    <property type="match status" value="1"/>
</dbReference>
<keyword evidence="10 15" id="KW-0862">Zinc</keyword>
<keyword evidence="6" id="KW-0165">Cleavage on pair of basic residues</keyword>
<evidence type="ECO:0000256" key="11">
    <source>
        <dbReference type="ARBA" id="ARBA00023049"/>
    </source>
</evidence>
<accession>A0A8R1UFY0</accession>
<evidence type="ECO:0000313" key="19">
    <source>
        <dbReference type="Proteomes" id="UP000005239"/>
    </source>
</evidence>
<proteinExistence type="predicted"/>
<feature type="active site" evidence="15">
    <location>
        <position position="203"/>
    </location>
</feature>
<keyword evidence="3 14" id="KW-0964">Secreted</keyword>
<sequence length="486" mass="55015">MQSFLFLFTLPSLIISQTSLSEILRRSDRSRLFDTLTEIVHEEYKDKGQSSDQIVPVQYQRREASIAAANEKLQDILYEGDILVTPQFLERVVDASLRRQGNRLKRQAFLDATYPMSIWTEGVPYVLHPSLSLSSRASIQRAISFWHEETCINFRPRTNEVQYLNFVGNGDGCWSSVGRDTKSGPQPVSIGAGCSHFGVTSHELAHALGLFHEQSRYDRDRFVTLNTNRVPRRLLYNFAKIGDDELTTYSLPYDVGSVMHYAPTEFAIDRRFPALTSVDPNLQFAMGNLYGPTFVDVALLNVHYNCASKCRSALNCANGGYIDSRKCDRCKCPSGFGGRLCDEVDVSFSQNCGGIVQVGEDVRRFTITIRQSGMIREKDCIYHFVAPPRRRILINVLQVDGTCVEGCHLDTAEFKMVADLRPVGYRLCCNEQRGSRLVSVGNIVPAIFQSTRKTYSIRFEYTLQAVRTKRRVVQSDMQQTIVDVEN</sequence>
<keyword evidence="4" id="KW-0245">EGF-like domain</keyword>
<comment type="cofactor">
    <cofactor evidence="15 16">
        <name>Zn(2+)</name>
        <dbReference type="ChEBI" id="CHEBI:29105"/>
    </cofactor>
    <text evidence="15 16">Binds 1 zinc ion per subunit.</text>
</comment>
<evidence type="ECO:0000256" key="7">
    <source>
        <dbReference type="ARBA" id="ARBA00022723"/>
    </source>
</evidence>
<feature type="signal peptide" evidence="14 16">
    <location>
        <begin position="1"/>
        <end position="20"/>
    </location>
</feature>
<dbReference type="GO" id="GO:0006508">
    <property type="term" value="P:proteolysis"/>
    <property type="evidence" value="ECO:0007669"/>
    <property type="project" value="UniProtKB-KW"/>
</dbReference>
<dbReference type="InterPro" id="IPR000742">
    <property type="entry name" value="EGF"/>
</dbReference>
<dbReference type="PRINTS" id="PR00480">
    <property type="entry name" value="ASTACIN"/>
</dbReference>
<feature type="binding site" evidence="15">
    <location>
        <position position="202"/>
    </location>
    <ligand>
        <name>Zn(2+)</name>
        <dbReference type="ChEBI" id="CHEBI:29105"/>
        <note>catalytic</note>
    </ligand>
</feature>
<feature type="domain" description="Peptidase M12A" evidence="17">
    <location>
        <begin position="107"/>
        <end position="307"/>
    </location>
</feature>
<dbReference type="InterPro" id="IPR024079">
    <property type="entry name" value="MetalloPept_cat_dom_sf"/>
</dbReference>
<evidence type="ECO:0000256" key="6">
    <source>
        <dbReference type="ARBA" id="ARBA00022685"/>
    </source>
</evidence>
<organism evidence="18 19">
    <name type="scientific">Pristionchus pacificus</name>
    <name type="common">Parasitic nematode worm</name>
    <dbReference type="NCBI Taxonomy" id="54126"/>
    <lineage>
        <taxon>Eukaryota</taxon>
        <taxon>Metazoa</taxon>
        <taxon>Ecdysozoa</taxon>
        <taxon>Nematoda</taxon>
        <taxon>Chromadorea</taxon>
        <taxon>Rhabditida</taxon>
        <taxon>Rhabditina</taxon>
        <taxon>Diplogasteromorpha</taxon>
        <taxon>Diplogasteroidea</taxon>
        <taxon>Neodiplogasteridae</taxon>
        <taxon>Pristionchus</taxon>
    </lineage>
</organism>
<feature type="binding site" evidence="15">
    <location>
        <position position="206"/>
    </location>
    <ligand>
        <name>Zn(2+)</name>
        <dbReference type="ChEBI" id="CHEBI:29105"/>
        <note>catalytic</note>
    </ligand>
</feature>
<protein>
    <recommendedName>
        <fullName evidence="14">Zinc metalloproteinase</fullName>
    </recommendedName>
</protein>
<keyword evidence="19" id="KW-1185">Reference proteome</keyword>
<evidence type="ECO:0000256" key="12">
    <source>
        <dbReference type="ARBA" id="ARBA00023157"/>
    </source>
</evidence>
<evidence type="ECO:0000256" key="8">
    <source>
        <dbReference type="ARBA" id="ARBA00022729"/>
    </source>
</evidence>
<evidence type="ECO:0000259" key="17">
    <source>
        <dbReference type="PROSITE" id="PS51864"/>
    </source>
</evidence>
<evidence type="ECO:0000256" key="13">
    <source>
        <dbReference type="ARBA" id="ARBA00023180"/>
    </source>
</evidence>
<dbReference type="CDD" id="cd04280">
    <property type="entry name" value="ZnMc_astacin_like"/>
    <property type="match status" value="1"/>
</dbReference>
<dbReference type="Gene3D" id="3.40.390.10">
    <property type="entry name" value="Collagenase (Catalytic Domain)"/>
    <property type="match status" value="1"/>
</dbReference>
<reference evidence="19" key="1">
    <citation type="journal article" date="2008" name="Nat. Genet.">
        <title>The Pristionchus pacificus genome provides a unique perspective on nematode lifestyle and parasitism.</title>
        <authorList>
            <person name="Dieterich C."/>
            <person name="Clifton S.W."/>
            <person name="Schuster L.N."/>
            <person name="Chinwalla A."/>
            <person name="Delehaunty K."/>
            <person name="Dinkelacker I."/>
            <person name="Fulton L."/>
            <person name="Fulton R."/>
            <person name="Godfrey J."/>
            <person name="Minx P."/>
            <person name="Mitreva M."/>
            <person name="Roeseler W."/>
            <person name="Tian H."/>
            <person name="Witte H."/>
            <person name="Yang S.P."/>
            <person name="Wilson R.K."/>
            <person name="Sommer R.J."/>
        </authorList>
    </citation>
    <scope>NUCLEOTIDE SEQUENCE [LARGE SCALE GENOMIC DNA]</scope>
    <source>
        <strain evidence="19">PS312</strain>
    </source>
</reference>
<evidence type="ECO:0000256" key="4">
    <source>
        <dbReference type="ARBA" id="ARBA00022536"/>
    </source>
</evidence>
<dbReference type="Proteomes" id="UP000005239">
    <property type="component" value="Unassembled WGS sequence"/>
</dbReference>
<keyword evidence="7 15" id="KW-0479">Metal-binding</keyword>
<dbReference type="SMART" id="SM00235">
    <property type="entry name" value="ZnMc"/>
    <property type="match status" value="1"/>
</dbReference>
<dbReference type="InterPro" id="IPR001506">
    <property type="entry name" value="Peptidase_M12A"/>
</dbReference>
<dbReference type="GO" id="GO:0000165">
    <property type="term" value="P:MAPK cascade"/>
    <property type="evidence" value="ECO:0000318"/>
    <property type="project" value="GO_Central"/>
</dbReference>
<keyword evidence="11 15" id="KW-0482">Metalloprotease</keyword>
<dbReference type="GO" id="GO:0004222">
    <property type="term" value="F:metalloendopeptidase activity"/>
    <property type="evidence" value="ECO:0007669"/>
    <property type="project" value="UniProtKB-UniRule"/>
</dbReference>
<evidence type="ECO:0000256" key="1">
    <source>
        <dbReference type="ARBA" id="ARBA00002657"/>
    </source>
</evidence>
<evidence type="ECO:0000256" key="15">
    <source>
        <dbReference type="PROSITE-ProRule" id="PRU01211"/>
    </source>
</evidence>
<evidence type="ECO:0000256" key="3">
    <source>
        <dbReference type="ARBA" id="ARBA00022525"/>
    </source>
</evidence>
<comment type="function">
    <text evidence="1">Metalloprotease.</text>
</comment>
<evidence type="ECO:0000256" key="2">
    <source>
        <dbReference type="ARBA" id="ARBA00004613"/>
    </source>
</evidence>
<reference evidence="18" key="2">
    <citation type="submission" date="2022-06" db="UniProtKB">
        <authorList>
            <consortium name="EnsemblMetazoa"/>
        </authorList>
    </citation>
    <scope>IDENTIFICATION</scope>
    <source>
        <strain evidence="18">PS312</strain>
    </source>
</reference>
<dbReference type="EnsemblMetazoa" id="PPA22821.1">
    <property type="protein sequence ID" value="PPA22821.1"/>
    <property type="gene ID" value="WBGene00112375"/>
</dbReference>
<dbReference type="InterPro" id="IPR006026">
    <property type="entry name" value="Peptidase_Metallo"/>
</dbReference>
<dbReference type="PIRSF" id="PIRSF036365">
    <property type="entry name" value="Astacin_nematoda"/>
    <property type="match status" value="1"/>
</dbReference>
<dbReference type="Pfam" id="PF01400">
    <property type="entry name" value="Astacin"/>
    <property type="match status" value="1"/>
</dbReference>
<feature type="binding site" evidence="15">
    <location>
        <position position="212"/>
    </location>
    <ligand>
        <name>Zn(2+)</name>
        <dbReference type="ChEBI" id="CHEBI:29105"/>
        <note>catalytic</note>
    </ligand>
</feature>
<evidence type="ECO:0000256" key="14">
    <source>
        <dbReference type="PIRNR" id="PIRNR036365"/>
    </source>
</evidence>
<dbReference type="GO" id="GO:0004726">
    <property type="term" value="F:non-membrane spanning protein tyrosine phosphatase activity"/>
    <property type="evidence" value="ECO:0000318"/>
    <property type="project" value="GO_Central"/>
</dbReference>
<evidence type="ECO:0000313" key="18">
    <source>
        <dbReference type="EnsemblMetazoa" id="PPA22821.1"/>
    </source>
</evidence>
<evidence type="ECO:0000256" key="5">
    <source>
        <dbReference type="ARBA" id="ARBA00022670"/>
    </source>
</evidence>
<dbReference type="SUPFAM" id="SSF49854">
    <property type="entry name" value="Spermadhesin, CUB domain"/>
    <property type="match status" value="1"/>
</dbReference>
<dbReference type="GO" id="GO:0018996">
    <property type="term" value="P:molting cycle, collagen and cuticulin-based cuticle"/>
    <property type="evidence" value="ECO:0007669"/>
    <property type="project" value="InterPro"/>
</dbReference>
<dbReference type="InterPro" id="IPR000859">
    <property type="entry name" value="CUB_dom"/>
</dbReference>
<feature type="disulfide bond" evidence="15">
    <location>
        <begin position="151"/>
        <end position="306"/>
    </location>
</feature>
<keyword evidence="13" id="KW-0325">Glycoprotein</keyword>
<dbReference type="GO" id="GO:0001784">
    <property type="term" value="F:phosphotyrosine residue binding"/>
    <property type="evidence" value="ECO:0000318"/>
    <property type="project" value="GO_Central"/>
</dbReference>
<dbReference type="PANTHER" id="PTHR10127:SF891">
    <property type="entry name" value="ZINC METALLOPROTEINASE NAS-29"/>
    <property type="match status" value="1"/>
</dbReference>
<dbReference type="PROSITE" id="PS51864">
    <property type="entry name" value="ASTACIN"/>
    <property type="match status" value="1"/>
</dbReference>
<keyword evidence="12 15" id="KW-1015">Disulfide bond</keyword>
<keyword evidence="8 14" id="KW-0732">Signal</keyword>
<dbReference type="SMART" id="SM00042">
    <property type="entry name" value="CUB"/>
    <property type="match status" value="1"/>
</dbReference>
<dbReference type="GO" id="GO:0000278">
    <property type="term" value="P:mitotic cell cycle"/>
    <property type="evidence" value="ECO:0000318"/>
    <property type="project" value="GO_Central"/>
</dbReference>
<dbReference type="GO" id="GO:0005737">
    <property type="term" value="C:cytoplasm"/>
    <property type="evidence" value="ECO:0000318"/>
    <property type="project" value="GO_Central"/>
</dbReference>
<name>A0A8R1UFY0_PRIPA</name>
<dbReference type="PANTHER" id="PTHR10127">
    <property type="entry name" value="DISCOIDIN, CUB, EGF, LAMININ , AND ZINC METALLOPROTEASE DOMAIN CONTAINING"/>
    <property type="match status" value="1"/>
</dbReference>
<evidence type="ECO:0000256" key="16">
    <source>
        <dbReference type="RuleBase" id="RU361183"/>
    </source>
</evidence>
<keyword evidence="5 15" id="KW-0645">Protease</keyword>
<comment type="subcellular location">
    <subcellularLocation>
        <location evidence="2 14">Secreted</location>
    </subcellularLocation>
</comment>
<comment type="caution">
    <text evidence="15">Lacks conserved residue(s) required for the propagation of feature annotation.</text>
</comment>
<feature type="chain" id="PRO_5035969859" description="Zinc metalloproteinase" evidence="14 16">
    <location>
        <begin position="21"/>
        <end position="486"/>
    </location>
</feature>
<evidence type="ECO:0000256" key="9">
    <source>
        <dbReference type="ARBA" id="ARBA00022801"/>
    </source>
</evidence>
<dbReference type="GO" id="GO:0030154">
    <property type="term" value="P:cell differentiation"/>
    <property type="evidence" value="ECO:0000318"/>
    <property type="project" value="GO_Central"/>
</dbReference>
<dbReference type="GO" id="GO:0008270">
    <property type="term" value="F:zinc ion binding"/>
    <property type="evidence" value="ECO:0007669"/>
    <property type="project" value="UniProtKB-UniRule"/>
</dbReference>
<evidence type="ECO:0000256" key="10">
    <source>
        <dbReference type="ARBA" id="ARBA00022833"/>
    </source>
</evidence>